<dbReference type="FunFam" id="3.10.110.10:FF:000060">
    <property type="entry name" value="Ubiquitin conjugating enzyme (UbcB)"/>
    <property type="match status" value="1"/>
</dbReference>
<evidence type="ECO:0000256" key="7">
    <source>
        <dbReference type="RuleBase" id="RU362109"/>
    </source>
</evidence>
<evidence type="ECO:0000256" key="1">
    <source>
        <dbReference type="ARBA" id="ARBA00012486"/>
    </source>
</evidence>
<keyword evidence="10" id="KW-1185">Reference proteome</keyword>
<dbReference type="VEuPathDB" id="AmoebaDB:NAEGRDRAFT_33339"/>
<evidence type="ECO:0000313" key="9">
    <source>
        <dbReference type="EMBL" id="EFC44962.1"/>
    </source>
</evidence>
<evidence type="ECO:0000256" key="6">
    <source>
        <dbReference type="PROSITE-ProRule" id="PRU10133"/>
    </source>
</evidence>
<gene>
    <name evidence="9" type="ORF">NAEGRDRAFT_33339</name>
</gene>
<evidence type="ECO:0000313" key="10">
    <source>
        <dbReference type="Proteomes" id="UP000006671"/>
    </source>
</evidence>
<dbReference type="InterPro" id="IPR050113">
    <property type="entry name" value="Ub_conjugating_enzyme"/>
</dbReference>
<dbReference type="KEGG" id="ngr:NAEGRDRAFT_33339"/>
<dbReference type="RefSeq" id="XP_002677706.1">
    <property type="nucleotide sequence ID" value="XM_002677660.1"/>
</dbReference>
<dbReference type="GO" id="GO:0061631">
    <property type="term" value="F:ubiquitin conjugating enzyme activity"/>
    <property type="evidence" value="ECO:0007669"/>
    <property type="project" value="UniProtKB-EC"/>
</dbReference>
<dbReference type="PROSITE" id="PS50127">
    <property type="entry name" value="UBC_2"/>
    <property type="match status" value="1"/>
</dbReference>
<name>D2VDU5_NAEGR</name>
<dbReference type="OMA" id="DDYPFKA"/>
<reference evidence="9 10" key="1">
    <citation type="journal article" date="2010" name="Cell">
        <title>The genome of Naegleria gruberi illuminates early eukaryotic versatility.</title>
        <authorList>
            <person name="Fritz-Laylin L.K."/>
            <person name="Prochnik S.E."/>
            <person name="Ginger M.L."/>
            <person name="Dacks J.B."/>
            <person name="Carpenter M.L."/>
            <person name="Field M.C."/>
            <person name="Kuo A."/>
            <person name="Paredez A."/>
            <person name="Chapman J."/>
            <person name="Pham J."/>
            <person name="Shu S."/>
            <person name="Neupane R."/>
            <person name="Cipriano M."/>
            <person name="Mancuso J."/>
            <person name="Tu H."/>
            <person name="Salamov A."/>
            <person name="Lindquist E."/>
            <person name="Shapiro H."/>
            <person name="Lucas S."/>
            <person name="Grigoriev I.V."/>
            <person name="Cande W.Z."/>
            <person name="Fulton C."/>
            <person name="Rokhsar D.S."/>
            <person name="Dawson S.C."/>
        </authorList>
    </citation>
    <scope>NUCLEOTIDE SEQUENCE [LARGE SCALE GENOMIC DNA]</scope>
    <source>
        <strain evidence="9 10">NEG-M</strain>
    </source>
</reference>
<dbReference type="Pfam" id="PF00179">
    <property type="entry name" value="UQ_con"/>
    <property type="match status" value="1"/>
</dbReference>
<dbReference type="Proteomes" id="UP000006671">
    <property type="component" value="Unassembled WGS sequence"/>
</dbReference>
<dbReference type="PANTHER" id="PTHR24067">
    <property type="entry name" value="UBIQUITIN-CONJUGATING ENZYME E2"/>
    <property type="match status" value="1"/>
</dbReference>
<dbReference type="EMBL" id="GG738865">
    <property type="protein sequence ID" value="EFC44962.1"/>
    <property type="molecule type" value="Genomic_DNA"/>
</dbReference>
<dbReference type="InParanoid" id="D2VDU5"/>
<dbReference type="OrthoDB" id="7851174at2759"/>
<dbReference type="SUPFAM" id="SSF54495">
    <property type="entry name" value="UBC-like"/>
    <property type="match status" value="1"/>
</dbReference>
<dbReference type="EC" id="2.3.2.23" evidence="1"/>
<dbReference type="GO" id="GO:0005524">
    <property type="term" value="F:ATP binding"/>
    <property type="evidence" value="ECO:0007669"/>
    <property type="project" value="UniProtKB-UniRule"/>
</dbReference>
<evidence type="ECO:0000256" key="4">
    <source>
        <dbReference type="ARBA" id="ARBA00022786"/>
    </source>
</evidence>
<evidence type="ECO:0000256" key="2">
    <source>
        <dbReference type="ARBA" id="ARBA00022679"/>
    </source>
</evidence>
<sequence length="151" mass="17127">MKSKSSISDFLSKRIQKELYIFNSDPPPQCKAKPQSESNLKKWLAIIEGPEGTPYQGGFFHLSIDFPDDYPFKAPTIKFLTKIYHCNISKRGNICLDTLKDTWNPSLTISKVLLSILSLLSEPNPSDPLEAKIAKEYLENRKQHDKNAVVS</sequence>
<organism evidence="10">
    <name type="scientific">Naegleria gruberi</name>
    <name type="common">Amoeba</name>
    <dbReference type="NCBI Taxonomy" id="5762"/>
    <lineage>
        <taxon>Eukaryota</taxon>
        <taxon>Discoba</taxon>
        <taxon>Heterolobosea</taxon>
        <taxon>Tetramitia</taxon>
        <taxon>Eutetramitia</taxon>
        <taxon>Vahlkampfiidae</taxon>
        <taxon>Naegleria</taxon>
    </lineage>
</organism>
<feature type="domain" description="UBC core" evidence="8">
    <location>
        <begin position="10"/>
        <end position="151"/>
    </location>
</feature>
<evidence type="ECO:0000256" key="5">
    <source>
        <dbReference type="ARBA" id="ARBA00022840"/>
    </source>
</evidence>
<dbReference type="PROSITE" id="PS00183">
    <property type="entry name" value="UBC_1"/>
    <property type="match status" value="1"/>
</dbReference>
<keyword evidence="5 7" id="KW-0067">ATP-binding</keyword>
<proteinExistence type="inferred from homology"/>
<protein>
    <recommendedName>
        <fullName evidence="1">E2 ubiquitin-conjugating enzyme</fullName>
        <ecNumber evidence="1">2.3.2.23</ecNumber>
    </recommendedName>
</protein>
<keyword evidence="4 7" id="KW-0833">Ubl conjugation pathway</keyword>
<keyword evidence="2" id="KW-0808">Transferase</keyword>
<dbReference type="AlphaFoldDB" id="D2VDU5"/>
<comment type="similarity">
    <text evidence="7">Belongs to the ubiquitin-conjugating enzyme family.</text>
</comment>
<dbReference type="eggNOG" id="KOG0417">
    <property type="taxonomic scope" value="Eukaryota"/>
</dbReference>
<dbReference type="InterPro" id="IPR000608">
    <property type="entry name" value="UBC"/>
</dbReference>
<feature type="active site" description="Glycyl thioester intermediate" evidence="6">
    <location>
        <position position="95"/>
    </location>
</feature>
<dbReference type="SMART" id="SM00212">
    <property type="entry name" value="UBCc"/>
    <property type="match status" value="1"/>
</dbReference>
<keyword evidence="3 7" id="KW-0547">Nucleotide-binding</keyword>
<accession>D2VDU5</accession>
<dbReference type="InterPro" id="IPR016135">
    <property type="entry name" value="UBQ-conjugating_enzyme/RWD"/>
</dbReference>
<evidence type="ECO:0000256" key="3">
    <source>
        <dbReference type="ARBA" id="ARBA00022741"/>
    </source>
</evidence>
<dbReference type="STRING" id="5762.D2VDU5"/>
<dbReference type="Gene3D" id="3.10.110.10">
    <property type="entry name" value="Ubiquitin Conjugating Enzyme"/>
    <property type="match status" value="1"/>
</dbReference>
<evidence type="ECO:0000259" key="8">
    <source>
        <dbReference type="PROSITE" id="PS50127"/>
    </source>
</evidence>
<dbReference type="InterPro" id="IPR023313">
    <property type="entry name" value="UBQ-conjugating_AS"/>
</dbReference>
<dbReference type="GeneID" id="8853048"/>